<dbReference type="SUPFAM" id="SSF56219">
    <property type="entry name" value="DNase I-like"/>
    <property type="match status" value="1"/>
</dbReference>
<proteinExistence type="predicted"/>
<dbReference type="EMBL" id="BMAT01009180">
    <property type="protein sequence ID" value="GFS00406.1"/>
    <property type="molecule type" value="Genomic_DNA"/>
</dbReference>
<keyword evidence="3" id="KW-1185">Reference proteome</keyword>
<dbReference type="Pfam" id="PF03372">
    <property type="entry name" value="Exo_endo_phos"/>
    <property type="match status" value="1"/>
</dbReference>
<protein>
    <submittedName>
        <fullName evidence="2">Craniofacial development protein 2</fullName>
    </submittedName>
</protein>
<accession>A0AAV4HSH4</accession>
<dbReference type="InterPro" id="IPR027124">
    <property type="entry name" value="Swc5/CFDP1/2"/>
</dbReference>
<dbReference type="Proteomes" id="UP000762676">
    <property type="component" value="Unassembled WGS sequence"/>
</dbReference>
<dbReference type="GO" id="GO:0003824">
    <property type="term" value="F:catalytic activity"/>
    <property type="evidence" value="ECO:0007669"/>
    <property type="project" value="InterPro"/>
</dbReference>
<feature type="domain" description="Endonuclease/exonuclease/phosphatase" evidence="1">
    <location>
        <begin position="7"/>
        <end position="223"/>
    </location>
</feature>
<evidence type="ECO:0000259" key="1">
    <source>
        <dbReference type="Pfam" id="PF03372"/>
    </source>
</evidence>
<evidence type="ECO:0000313" key="3">
    <source>
        <dbReference type="Proteomes" id="UP000762676"/>
    </source>
</evidence>
<dbReference type="PANTHER" id="PTHR23227">
    <property type="entry name" value="BUCENTAUR RELATED"/>
    <property type="match status" value="1"/>
</dbReference>
<dbReference type="PANTHER" id="PTHR23227:SF84">
    <property type="entry name" value="ENDONUCLEASE_EXONUCLEASE_PHOSPHATASE DOMAIN-CONTAINING PROTEIN"/>
    <property type="match status" value="1"/>
</dbReference>
<dbReference type="CDD" id="cd09076">
    <property type="entry name" value="L1-EN"/>
    <property type="match status" value="1"/>
</dbReference>
<dbReference type="InterPro" id="IPR036691">
    <property type="entry name" value="Endo/exonu/phosph_ase_sf"/>
</dbReference>
<name>A0AAV4HSH4_9GAST</name>
<evidence type="ECO:0000313" key="2">
    <source>
        <dbReference type="EMBL" id="GFS00406.1"/>
    </source>
</evidence>
<comment type="caution">
    <text evidence="2">The sequence shown here is derived from an EMBL/GenBank/DDBJ whole genome shotgun (WGS) entry which is preliminary data.</text>
</comment>
<dbReference type="Gene3D" id="3.60.10.10">
    <property type="entry name" value="Endonuclease/exonuclease/phosphatase"/>
    <property type="match status" value="1"/>
</dbReference>
<reference evidence="2 3" key="1">
    <citation type="journal article" date="2021" name="Elife">
        <title>Chloroplast acquisition without the gene transfer in kleptoplastic sea slugs, Plakobranchus ocellatus.</title>
        <authorList>
            <person name="Maeda T."/>
            <person name="Takahashi S."/>
            <person name="Yoshida T."/>
            <person name="Shimamura S."/>
            <person name="Takaki Y."/>
            <person name="Nagai Y."/>
            <person name="Toyoda A."/>
            <person name="Suzuki Y."/>
            <person name="Arimoto A."/>
            <person name="Ishii H."/>
            <person name="Satoh N."/>
            <person name="Nishiyama T."/>
            <person name="Hasebe M."/>
            <person name="Maruyama T."/>
            <person name="Minagawa J."/>
            <person name="Obokata J."/>
            <person name="Shigenobu S."/>
        </authorList>
    </citation>
    <scope>NUCLEOTIDE SEQUENCE [LARGE SCALE GENOMIC DNA]</scope>
</reference>
<dbReference type="InterPro" id="IPR005135">
    <property type="entry name" value="Endo/exonuclease/phosphatase"/>
</dbReference>
<sequence>MLDKTSSDRPERRSVLVAHKLLRLNIDIAALSEVRFWDKGSLNEHGAGYTIYWSGRQPEQRRISGAGIMIKDSLASKLETLPTGHSDRIMSMRLPLDKNQHLTLLSVYAPTLQAEPLEKDSFYSELGRLLTNTHAGDKVLILGDFNARVGRDSDAWNGILGRHGVGNCNYNGRLLLGFCAEHQLTVTNTVFQQKDRLKTTWMHPRSKHWHLLDYILVRKQDLRDVLHTRIQSPLRSSDGQQLLTEKPDILTRWAEHFNTLFSTDRSVQDAALHRIPHLPLIEELDDPPTLEETITAIGQLKSHKATGIDGIPPEIWKKGGVVLHGKLH</sequence>
<organism evidence="2 3">
    <name type="scientific">Elysia marginata</name>
    <dbReference type="NCBI Taxonomy" id="1093978"/>
    <lineage>
        <taxon>Eukaryota</taxon>
        <taxon>Metazoa</taxon>
        <taxon>Spiralia</taxon>
        <taxon>Lophotrochozoa</taxon>
        <taxon>Mollusca</taxon>
        <taxon>Gastropoda</taxon>
        <taxon>Heterobranchia</taxon>
        <taxon>Euthyneura</taxon>
        <taxon>Panpulmonata</taxon>
        <taxon>Sacoglossa</taxon>
        <taxon>Placobranchoidea</taxon>
        <taxon>Plakobranchidae</taxon>
        <taxon>Elysia</taxon>
    </lineage>
</organism>
<gene>
    <name evidence="2" type="ORF">ElyMa_004554100</name>
</gene>
<dbReference type="AlphaFoldDB" id="A0AAV4HSH4"/>